<dbReference type="AlphaFoldDB" id="A0A1Y5PLN8"/>
<dbReference type="EMBL" id="FLQS01000051">
    <property type="protein sequence ID" value="SBS78320.1"/>
    <property type="molecule type" value="Genomic_DNA"/>
</dbReference>
<accession>A0A1Y5PLN8</accession>
<gene>
    <name evidence="1" type="ORF">MHPYR_550009</name>
</gene>
<sequence>MDKNDNTRWAIDVMTEWATGDPADTTASGKRLMEYVSEAPDPDGVDGEMKLMSGLLNLCGVLLVRLEKETGKSMQWHLQDIARKSL</sequence>
<evidence type="ECO:0000313" key="1">
    <source>
        <dbReference type="EMBL" id="SBS78320.1"/>
    </source>
</evidence>
<reference evidence="1" key="1">
    <citation type="submission" date="2016-03" db="EMBL/GenBank/DDBJ databases">
        <authorList>
            <person name="Ploux O."/>
        </authorList>
    </citation>
    <scope>NUCLEOTIDE SEQUENCE</scope>
    <source>
        <strain evidence="1">UC10</strain>
    </source>
</reference>
<name>A0A1Y5PLN8_9MYCO</name>
<proteinExistence type="predicted"/>
<organism evidence="1">
    <name type="scientific">uncultured Mycobacterium sp</name>
    <dbReference type="NCBI Taxonomy" id="171292"/>
    <lineage>
        <taxon>Bacteria</taxon>
        <taxon>Bacillati</taxon>
        <taxon>Actinomycetota</taxon>
        <taxon>Actinomycetes</taxon>
        <taxon>Mycobacteriales</taxon>
        <taxon>Mycobacteriaceae</taxon>
        <taxon>Mycobacterium</taxon>
        <taxon>environmental samples</taxon>
    </lineage>
</organism>
<protein>
    <submittedName>
        <fullName evidence="1">Uncharacterized protein</fullName>
    </submittedName>
</protein>